<organism evidence="2 3">
    <name type="scientific">Bythopirellula goksoeyrii</name>
    <dbReference type="NCBI Taxonomy" id="1400387"/>
    <lineage>
        <taxon>Bacteria</taxon>
        <taxon>Pseudomonadati</taxon>
        <taxon>Planctomycetota</taxon>
        <taxon>Planctomycetia</taxon>
        <taxon>Pirellulales</taxon>
        <taxon>Lacipirellulaceae</taxon>
        <taxon>Bythopirellula</taxon>
    </lineage>
</organism>
<dbReference type="AlphaFoldDB" id="A0A5B9QDZ5"/>
<protein>
    <submittedName>
        <fullName evidence="2">Uncharacterized protein</fullName>
    </submittedName>
</protein>
<accession>A0A5B9QDZ5</accession>
<evidence type="ECO:0000313" key="2">
    <source>
        <dbReference type="EMBL" id="QEG37134.1"/>
    </source>
</evidence>
<feature type="signal peptide" evidence="1">
    <location>
        <begin position="1"/>
        <end position="27"/>
    </location>
</feature>
<feature type="chain" id="PRO_5023048163" evidence="1">
    <location>
        <begin position="28"/>
        <end position="213"/>
    </location>
</feature>
<proteinExistence type="predicted"/>
<name>A0A5B9QDZ5_9BACT</name>
<evidence type="ECO:0000256" key="1">
    <source>
        <dbReference type="SAM" id="SignalP"/>
    </source>
</evidence>
<sequence precursor="true">MQLHSQISCRVPILVFLCLLSNLGCEAQEDVNFGAKVKPPPEVDEPEATGSSNTVELQQIDIPAREHGYQHFDTCLINSAAELQTFLESVAEEPHWNKKPEFIEAINKFDLDFSTESLLLVRDTEGSGSIKVWLQTPVLLNRTLVIRIGKERPGIATLDMAYYCFALVVPRGMADSVKIFGSNTSSRFMHDKDGKRKHRQGHRKDIELALEDN</sequence>
<keyword evidence="3" id="KW-1185">Reference proteome</keyword>
<dbReference type="EMBL" id="CP042913">
    <property type="protein sequence ID" value="QEG37134.1"/>
    <property type="molecule type" value="Genomic_DNA"/>
</dbReference>
<dbReference type="RefSeq" id="WP_148075410.1">
    <property type="nucleotide sequence ID" value="NZ_CP042913.1"/>
</dbReference>
<keyword evidence="1" id="KW-0732">Signal</keyword>
<dbReference type="Proteomes" id="UP000323917">
    <property type="component" value="Chromosome"/>
</dbReference>
<evidence type="ECO:0000313" key="3">
    <source>
        <dbReference type="Proteomes" id="UP000323917"/>
    </source>
</evidence>
<gene>
    <name evidence="2" type="ORF">Pr1d_44740</name>
</gene>
<reference evidence="2 3" key="1">
    <citation type="submission" date="2019-08" db="EMBL/GenBank/DDBJ databases">
        <title>Deep-cultivation of Planctomycetes and their phenomic and genomic characterization uncovers novel biology.</title>
        <authorList>
            <person name="Wiegand S."/>
            <person name="Jogler M."/>
            <person name="Boedeker C."/>
            <person name="Pinto D."/>
            <person name="Vollmers J."/>
            <person name="Rivas-Marin E."/>
            <person name="Kohn T."/>
            <person name="Peeters S.H."/>
            <person name="Heuer A."/>
            <person name="Rast P."/>
            <person name="Oberbeckmann S."/>
            <person name="Bunk B."/>
            <person name="Jeske O."/>
            <person name="Meyerdierks A."/>
            <person name="Storesund J.E."/>
            <person name="Kallscheuer N."/>
            <person name="Luecker S."/>
            <person name="Lage O.M."/>
            <person name="Pohl T."/>
            <person name="Merkel B.J."/>
            <person name="Hornburger P."/>
            <person name="Mueller R.-W."/>
            <person name="Bruemmer F."/>
            <person name="Labrenz M."/>
            <person name="Spormann A.M."/>
            <person name="Op den Camp H."/>
            <person name="Overmann J."/>
            <person name="Amann R."/>
            <person name="Jetten M.S.M."/>
            <person name="Mascher T."/>
            <person name="Medema M.H."/>
            <person name="Devos D.P."/>
            <person name="Kaster A.-K."/>
            <person name="Ovreas L."/>
            <person name="Rohde M."/>
            <person name="Galperin M.Y."/>
            <person name="Jogler C."/>
        </authorList>
    </citation>
    <scope>NUCLEOTIDE SEQUENCE [LARGE SCALE GENOMIC DNA]</scope>
    <source>
        <strain evidence="2 3">Pr1d</strain>
    </source>
</reference>
<dbReference type="KEGG" id="bgok:Pr1d_44740"/>